<dbReference type="CDD" id="cd03313">
    <property type="entry name" value="enolase"/>
    <property type="match status" value="1"/>
</dbReference>
<comment type="similarity">
    <text evidence="2 9">Belongs to the enolase family.</text>
</comment>
<feature type="binding site" evidence="9">
    <location>
        <position position="168"/>
    </location>
    <ligand>
        <name>(2R)-2-phosphoglycerate</name>
        <dbReference type="ChEBI" id="CHEBI:58289"/>
    </ligand>
</feature>
<keyword evidence="7 9" id="KW-0324">Glycolysis</keyword>
<dbReference type="UniPathway" id="UPA00109">
    <property type="reaction ID" value="UER00187"/>
</dbReference>
<dbReference type="GO" id="GO:0004634">
    <property type="term" value="F:phosphopyruvate hydratase activity"/>
    <property type="evidence" value="ECO:0007669"/>
    <property type="project" value="UniProtKB-UniRule"/>
</dbReference>
<keyword evidence="5 9" id="KW-0964">Secreted</keyword>
<dbReference type="PRINTS" id="PR00148">
    <property type="entry name" value="ENOLASE"/>
</dbReference>
<dbReference type="SMART" id="SM01192">
    <property type="entry name" value="Enolase_C"/>
    <property type="match status" value="1"/>
</dbReference>
<dbReference type="EMBL" id="PFQF01000031">
    <property type="protein sequence ID" value="PJA20299.1"/>
    <property type="molecule type" value="Genomic_DNA"/>
</dbReference>
<evidence type="ECO:0000313" key="16">
    <source>
        <dbReference type="Proteomes" id="UP000230137"/>
    </source>
</evidence>
<keyword evidence="9" id="KW-0963">Cytoplasm</keyword>
<evidence type="ECO:0000256" key="8">
    <source>
        <dbReference type="ARBA" id="ARBA00023239"/>
    </source>
</evidence>
<feature type="binding site" evidence="9">
    <location>
        <position position="365"/>
    </location>
    <ligand>
        <name>(2R)-2-phosphoglycerate</name>
        <dbReference type="ChEBI" id="CHEBI:58289"/>
    </ligand>
</feature>
<dbReference type="InterPro" id="IPR020810">
    <property type="entry name" value="Enolase_C"/>
</dbReference>
<dbReference type="InterPro" id="IPR029017">
    <property type="entry name" value="Enolase-like_N"/>
</dbReference>
<proteinExistence type="inferred from homology"/>
<dbReference type="SFLD" id="SFLDS00001">
    <property type="entry name" value="Enolase"/>
    <property type="match status" value="1"/>
</dbReference>
<dbReference type="InterPro" id="IPR036849">
    <property type="entry name" value="Enolase-like_C_sf"/>
</dbReference>
<feature type="binding site" evidence="11">
    <location>
        <position position="160"/>
    </location>
    <ligand>
        <name>substrate</name>
    </ligand>
</feature>
<evidence type="ECO:0000256" key="9">
    <source>
        <dbReference type="HAMAP-Rule" id="MF_00318"/>
    </source>
</evidence>
<comment type="cofactor">
    <cofactor evidence="12">
        <name>Mg(2+)</name>
        <dbReference type="ChEBI" id="CHEBI:18420"/>
    </cofactor>
    <text evidence="12">Mg(2+) is required for catalysis and for stabilizing the dimer.</text>
</comment>
<name>A0A2M7W3X9_9BACT</name>
<feature type="binding site" evidence="9">
    <location>
        <position position="386"/>
    </location>
    <ligand>
        <name>(2R)-2-phosphoglycerate</name>
        <dbReference type="ChEBI" id="CHEBI:58289"/>
    </ligand>
</feature>
<evidence type="ECO:0000256" key="1">
    <source>
        <dbReference type="ARBA" id="ARBA00005031"/>
    </source>
</evidence>
<accession>A0A2M7W3X9</accession>
<evidence type="ECO:0000256" key="10">
    <source>
        <dbReference type="PIRSR" id="PIRSR001400-1"/>
    </source>
</evidence>
<dbReference type="SMART" id="SM01193">
    <property type="entry name" value="Enolase_N"/>
    <property type="match status" value="1"/>
</dbReference>
<feature type="domain" description="Enolase N-terminal" evidence="14">
    <location>
        <begin position="17"/>
        <end position="136"/>
    </location>
</feature>
<comment type="catalytic activity">
    <reaction evidence="9">
        <text>(2R)-2-phosphoglycerate = phosphoenolpyruvate + H2O</text>
        <dbReference type="Rhea" id="RHEA:10164"/>
        <dbReference type="ChEBI" id="CHEBI:15377"/>
        <dbReference type="ChEBI" id="CHEBI:58289"/>
        <dbReference type="ChEBI" id="CHEBI:58702"/>
        <dbReference type="EC" id="4.2.1.11"/>
    </reaction>
</comment>
<evidence type="ECO:0000259" key="14">
    <source>
        <dbReference type="SMART" id="SM01193"/>
    </source>
</evidence>
<feature type="binding site" evidence="9">
    <location>
        <position position="335"/>
    </location>
    <ligand>
        <name>(2R)-2-phosphoglycerate</name>
        <dbReference type="ChEBI" id="CHEBI:58289"/>
    </ligand>
</feature>
<keyword evidence="8 9" id="KW-0456">Lyase</keyword>
<evidence type="ECO:0000256" key="6">
    <source>
        <dbReference type="ARBA" id="ARBA00022842"/>
    </source>
</evidence>
<comment type="function">
    <text evidence="9">Catalyzes the reversible conversion of 2-phosphoglycerate (2-PG) into phosphoenolpyruvate (PEP). It is essential for the degradation of carbohydrates via glycolysis.</text>
</comment>
<comment type="caution">
    <text evidence="15">The sequence shown here is derived from an EMBL/GenBank/DDBJ whole genome shotgun (WGS) entry which is preliminary data.</text>
</comment>
<feature type="binding site" evidence="9 12">
    <location>
        <position position="310"/>
    </location>
    <ligand>
        <name>Mg(2+)</name>
        <dbReference type="ChEBI" id="CHEBI:18420"/>
    </ligand>
</feature>
<feature type="binding site" evidence="9 12">
    <location>
        <position position="248"/>
    </location>
    <ligand>
        <name>Mg(2+)</name>
        <dbReference type="ChEBI" id="CHEBI:18420"/>
    </ligand>
</feature>
<dbReference type="Proteomes" id="UP000230137">
    <property type="component" value="Unassembled WGS sequence"/>
</dbReference>
<evidence type="ECO:0000313" key="15">
    <source>
        <dbReference type="EMBL" id="PJA20299.1"/>
    </source>
</evidence>
<feature type="binding site" evidence="11">
    <location>
        <position position="386"/>
    </location>
    <ligand>
        <name>substrate</name>
    </ligand>
</feature>
<dbReference type="GO" id="GO:0000287">
    <property type="term" value="F:magnesium ion binding"/>
    <property type="evidence" value="ECO:0007669"/>
    <property type="project" value="UniProtKB-UniRule"/>
</dbReference>
<dbReference type="InterPro" id="IPR000941">
    <property type="entry name" value="Enolase"/>
</dbReference>
<dbReference type="Gene3D" id="3.20.20.120">
    <property type="entry name" value="Enolase-like C-terminal domain"/>
    <property type="match status" value="1"/>
</dbReference>
<dbReference type="PIRSF" id="PIRSF001400">
    <property type="entry name" value="Enolase"/>
    <property type="match status" value="1"/>
</dbReference>
<dbReference type="PANTHER" id="PTHR11902">
    <property type="entry name" value="ENOLASE"/>
    <property type="match status" value="1"/>
</dbReference>
<keyword evidence="6 9" id="KW-0460">Magnesium</keyword>
<dbReference type="AlphaFoldDB" id="A0A2M7W3X9"/>
<evidence type="ECO:0000256" key="4">
    <source>
        <dbReference type="ARBA" id="ARBA00017068"/>
    </source>
</evidence>
<keyword evidence="9 12" id="KW-0479">Metal-binding</keyword>
<comment type="pathway">
    <text evidence="1 9">Carbohydrate degradation; glycolysis; pyruvate from D-glyceraldehyde 3-phosphate: step 4/5.</text>
</comment>
<feature type="domain" description="Enolase C-terminal TIM barrel" evidence="13">
    <location>
        <begin position="144"/>
        <end position="410"/>
    </location>
</feature>
<dbReference type="InterPro" id="IPR020811">
    <property type="entry name" value="Enolase_N"/>
</dbReference>
<dbReference type="SUPFAM" id="SSF54826">
    <property type="entry name" value="Enolase N-terminal domain-like"/>
    <property type="match status" value="1"/>
</dbReference>
<dbReference type="PANTHER" id="PTHR11902:SF1">
    <property type="entry name" value="ENOLASE"/>
    <property type="match status" value="1"/>
</dbReference>
<comment type="subcellular location">
    <subcellularLocation>
        <location evidence="9">Cytoplasm</location>
    </subcellularLocation>
    <subcellularLocation>
        <location evidence="9">Secreted</location>
    </subcellularLocation>
    <subcellularLocation>
        <location evidence="9">Cell surface</location>
    </subcellularLocation>
    <text evidence="9">Fractions of enolase are present in both the cytoplasm and on the cell surface.</text>
</comment>
<dbReference type="GO" id="GO:0000015">
    <property type="term" value="C:phosphopyruvate hydratase complex"/>
    <property type="evidence" value="ECO:0007669"/>
    <property type="project" value="InterPro"/>
</dbReference>
<sequence>MKIVDLFFKKGGNISKIVDIIGQKIYDSRGSETIEVKLVSDSGKSAFASVPTGAFSGENEAHSVEVYRALENISGVIKENIINISLFDQERLDQTLIALDGSKNKSNLGANSILAVSLAYAKLSADELGLPLYQFLQKISSNEKTNIPYPMFNLINGGAHSDNGLTMQEFMAIPVMEGSNFATKMEVGVKIFKTIKSTLKKINKSTSVGDEGGFAPRLNSNEEAIEILVEAIIESGYKPREDIMIAVDIAANFIPDLSTISYPKTPLDYYHQLVDEYPIEMLEDPFHDQDLTLWQELMNAVGSRVAIVGDDLFSTNINLLKNGVENKLANSISIKPNQIGTLTETIKTINFAKTNNISFQISHRSGETEDTFISDLAIATGAKYFKAGAPNRGERIAKYNQILRIEKQLA</sequence>
<protein>
    <recommendedName>
        <fullName evidence="4 9">Enolase</fullName>
        <ecNumber evidence="3 9">4.2.1.11</ecNumber>
    </recommendedName>
    <alternativeName>
        <fullName evidence="9">2-phospho-D-glycerate hydro-lyase</fullName>
    </alternativeName>
    <alternativeName>
        <fullName evidence="9">2-phosphoglycerate dehydratase</fullName>
    </alternativeName>
</protein>
<evidence type="ECO:0000256" key="5">
    <source>
        <dbReference type="ARBA" id="ARBA00022525"/>
    </source>
</evidence>
<feature type="binding site" evidence="11">
    <location>
        <position position="310"/>
    </location>
    <ligand>
        <name>substrate</name>
    </ligand>
</feature>
<dbReference type="GO" id="GO:0009986">
    <property type="term" value="C:cell surface"/>
    <property type="evidence" value="ECO:0007669"/>
    <property type="project" value="UniProtKB-SubCell"/>
</dbReference>
<dbReference type="GO" id="GO:0006096">
    <property type="term" value="P:glycolytic process"/>
    <property type="evidence" value="ECO:0007669"/>
    <property type="project" value="UniProtKB-UniRule"/>
</dbReference>
<dbReference type="Gene3D" id="3.30.390.10">
    <property type="entry name" value="Enolase-like, N-terminal domain"/>
    <property type="match status" value="1"/>
</dbReference>
<dbReference type="HAMAP" id="MF_00318">
    <property type="entry name" value="Enolase"/>
    <property type="match status" value="1"/>
</dbReference>
<feature type="binding site" evidence="11">
    <location>
        <begin position="362"/>
        <end position="365"/>
    </location>
    <ligand>
        <name>substrate</name>
    </ligand>
</feature>
<evidence type="ECO:0000259" key="13">
    <source>
        <dbReference type="SMART" id="SM01192"/>
    </source>
</evidence>
<feature type="binding site" evidence="9 12">
    <location>
        <position position="283"/>
    </location>
    <ligand>
        <name>Mg(2+)</name>
        <dbReference type="ChEBI" id="CHEBI:18420"/>
    </ligand>
</feature>
<feature type="active site" description="Proton donor" evidence="9 10">
    <location>
        <position position="211"/>
    </location>
</feature>
<dbReference type="EC" id="4.2.1.11" evidence="3 9"/>
<feature type="active site" description="Proton acceptor" evidence="9 10">
    <location>
        <position position="335"/>
    </location>
</feature>
<dbReference type="GO" id="GO:0005576">
    <property type="term" value="C:extracellular region"/>
    <property type="evidence" value="ECO:0007669"/>
    <property type="project" value="UniProtKB-SubCell"/>
</dbReference>
<evidence type="ECO:0000256" key="7">
    <source>
        <dbReference type="ARBA" id="ARBA00023152"/>
    </source>
</evidence>
<evidence type="ECO:0000256" key="12">
    <source>
        <dbReference type="PIRSR" id="PIRSR001400-3"/>
    </source>
</evidence>
<comment type="cofactor">
    <cofactor evidence="9">
        <name>Mg(2+)</name>
        <dbReference type="ChEBI" id="CHEBI:18420"/>
    </cofactor>
    <text evidence="9">Binds a second Mg(2+) ion via substrate during catalysis.</text>
</comment>
<dbReference type="SUPFAM" id="SSF51604">
    <property type="entry name" value="Enolase C-terminal domain-like"/>
    <property type="match status" value="1"/>
</dbReference>
<evidence type="ECO:0000256" key="2">
    <source>
        <dbReference type="ARBA" id="ARBA00009604"/>
    </source>
</evidence>
<gene>
    <name evidence="9" type="primary">eno</name>
    <name evidence="15" type="ORF">COX60_02125</name>
</gene>
<dbReference type="Pfam" id="PF03952">
    <property type="entry name" value="Enolase_N"/>
    <property type="match status" value="1"/>
</dbReference>
<feature type="binding site" evidence="11">
    <location>
        <position position="283"/>
    </location>
    <ligand>
        <name>substrate</name>
    </ligand>
</feature>
<feature type="binding site" evidence="9">
    <location>
        <position position="364"/>
    </location>
    <ligand>
        <name>(2R)-2-phosphoglycerate</name>
        <dbReference type="ChEBI" id="CHEBI:58289"/>
    </ligand>
</feature>
<reference evidence="16" key="1">
    <citation type="submission" date="2017-09" db="EMBL/GenBank/DDBJ databases">
        <title>Depth-based differentiation of microbial function through sediment-hosted aquifers and enrichment of novel symbionts in the deep terrestrial subsurface.</title>
        <authorList>
            <person name="Probst A.J."/>
            <person name="Ladd B."/>
            <person name="Jarett J.K."/>
            <person name="Geller-Mcgrath D.E."/>
            <person name="Sieber C.M.K."/>
            <person name="Emerson J.B."/>
            <person name="Anantharaman K."/>
            <person name="Thomas B.C."/>
            <person name="Malmstrom R."/>
            <person name="Stieglmeier M."/>
            <person name="Klingl A."/>
            <person name="Woyke T."/>
            <person name="Ryan C.M."/>
            <person name="Banfield J.F."/>
        </authorList>
    </citation>
    <scope>NUCLEOTIDE SEQUENCE [LARGE SCALE GENOMIC DNA]</scope>
</reference>
<evidence type="ECO:0000256" key="11">
    <source>
        <dbReference type="PIRSR" id="PIRSR001400-2"/>
    </source>
</evidence>
<feature type="binding site" evidence="11">
    <location>
        <position position="169"/>
    </location>
    <ligand>
        <name>substrate</name>
    </ligand>
</feature>
<evidence type="ECO:0000256" key="3">
    <source>
        <dbReference type="ARBA" id="ARBA00012058"/>
    </source>
</evidence>
<dbReference type="Pfam" id="PF00113">
    <property type="entry name" value="Enolase_C"/>
    <property type="match status" value="1"/>
</dbReference>
<dbReference type="SFLD" id="SFLDG00178">
    <property type="entry name" value="enolase"/>
    <property type="match status" value="1"/>
</dbReference>
<organism evidence="15 16">
    <name type="scientific">Candidatus Berkelbacteria bacterium CG_4_10_14_0_2_um_filter_35_9_33_12</name>
    <dbReference type="NCBI Taxonomy" id="1974499"/>
    <lineage>
        <taxon>Bacteria</taxon>
        <taxon>Candidatus Berkelbacteria</taxon>
    </lineage>
</organism>
<keyword evidence="15" id="KW-0670">Pyruvate</keyword>